<comment type="subcellular location">
    <subcellularLocation>
        <location evidence="1">Membrane</location>
        <topology evidence="1">Multi-pass membrane protein</topology>
    </subcellularLocation>
</comment>
<feature type="transmembrane region" description="Helical" evidence="7">
    <location>
        <begin position="84"/>
        <end position="103"/>
    </location>
</feature>
<evidence type="ECO:0000256" key="3">
    <source>
        <dbReference type="ARBA" id="ARBA00014635"/>
    </source>
</evidence>
<name>A0AAJ7NDP4_9HYME</name>
<feature type="transmembrane region" description="Helical" evidence="7">
    <location>
        <begin position="53"/>
        <end position="72"/>
    </location>
</feature>
<gene>
    <name evidence="9" type="primary">LOC108631055</name>
</gene>
<comment type="similarity">
    <text evidence="2">Belongs to the TMEM192 family.</text>
</comment>
<dbReference type="PANTHER" id="PTHR31592">
    <property type="entry name" value="TRANSMEMBRANE PROTEIN 192"/>
    <property type="match status" value="1"/>
</dbReference>
<accession>A0AAJ7NDP4</accession>
<dbReference type="Proteomes" id="UP000694925">
    <property type="component" value="Unplaced"/>
</dbReference>
<evidence type="ECO:0000256" key="2">
    <source>
        <dbReference type="ARBA" id="ARBA00006314"/>
    </source>
</evidence>
<proteinExistence type="inferred from homology"/>
<evidence type="ECO:0000256" key="1">
    <source>
        <dbReference type="ARBA" id="ARBA00004141"/>
    </source>
</evidence>
<dbReference type="GO" id="GO:0005765">
    <property type="term" value="C:lysosomal membrane"/>
    <property type="evidence" value="ECO:0007669"/>
    <property type="project" value="TreeGrafter"/>
</dbReference>
<feature type="transmembrane region" description="Helical" evidence="7">
    <location>
        <begin position="130"/>
        <end position="150"/>
    </location>
</feature>
<dbReference type="InterPro" id="IPR029399">
    <property type="entry name" value="TMEM192"/>
</dbReference>
<dbReference type="KEGG" id="ccal:108631055"/>
<dbReference type="PANTHER" id="PTHR31592:SF1">
    <property type="entry name" value="TRANSMEMBRANE PROTEIN 192"/>
    <property type="match status" value="1"/>
</dbReference>
<evidence type="ECO:0000256" key="4">
    <source>
        <dbReference type="ARBA" id="ARBA00022692"/>
    </source>
</evidence>
<keyword evidence="4 7" id="KW-0812">Transmembrane</keyword>
<reference evidence="9" key="1">
    <citation type="submission" date="2025-08" db="UniProtKB">
        <authorList>
            <consortium name="RefSeq"/>
        </authorList>
    </citation>
    <scope>IDENTIFICATION</scope>
    <source>
        <tissue evidence="9">Whole body</tissue>
    </source>
</reference>
<keyword evidence="5 7" id="KW-1133">Transmembrane helix</keyword>
<protein>
    <recommendedName>
        <fullName evidence="3">Transmembrane protein 192</fullName>
    </recommendedName>
</protein>
<evidence type="ECO:0000313" key="8">
    <source>
        <dbReference type="Proteomes" id="UP000694925"/>
    </source>
</evidence>
<keyword evidence="6 7" id="KW-0472">Membrane</keyword>
<dbReference type="Pfam" id="PF14802">
    <property type="entry name" value="TMEM192"/>
    <property type="match status" value="1"/>
</dbReference>
<dbReference type="AlphaFoldDB" id="A0AAJ7NDP4"/>
<organism evidence="8 9">
    <name type="scientific">Ceratina calcarata</name>
    <dbReference type="NCBI Taxonomy" id="156304"/>
    <lineage>
        <taxon>Eukaryota</taxon>
        <taxon>Metazoa</taxon>
        <taxon>Ecdysozoa</taxon>
        <taxon>Arthropoda</taxon>
        <taxon>Hexapoda</taxon>
        <taxon>Insecta</taxon>
        <taxon>Pterygota</taxon>
        <taxon>Neoptera</taxon>
        <taxon>Endopterygota</taxon>
        <taxon>Hymenoptera</taxon>
        <taxon>Apocrita</taxon>
        <taxon>Aculeata</taxon>
        <taxon>Apoidea</taxon>
        <taxon>Anthophila</taxon>
        <taxon>Apidae</taxon>
        <taxon>Ceratina</taxon>
        <taxon>Zadontomerus</taxon>
    </lineage>
</organism>
<evidence type="ECO:0000256" key="6">
    <source>
        <dbReference type="ARBA" id="ARBA00023136"/>
    </source>
</evidence>
<dbReference type="GeneID" id="108631055"/>
<feature type="transmembrane region" description="Helical" evidence="7">
    <location>
        <begin position="170"/>
        <end position="190"/>
    </location>
</feature>
<evidence type="ECO:0000256" key="5">
    <source>
        <dbReference type="ARBA" id="ARBA00022989"/>
    </source>
</evidence>
<keyword evidence="8" id="KW-1185">Reference proteome</keyword>
<dbReference type="GO" id="GO:0005770">
    <property type="term" value="C:late endosome"/>
    <property type="evidence" value="ECO:0007669"/>
    <property type="project" value="TreeGrafter"/>
</dbReference>
<evidence type="ECO:0000313" key="9">
    <source>
        <dbReference type="RefSeq" id="XP_017890240.1"/>
    </source>
</evidence>
<evidence type="ECO:0000256" key="7">
    <source>
        <dbReference type="SAM" id="Phobius"/>
    </source>
</evidence>
<dbReference type="RefSeq" id="XP_017890240.1">
    <property type="nucleotide sequence ID" value="XM_018034751.2"/>
</dbReference>
<sequence length="276" mass="32531">MVSLIRNLNTSGSGAVFFDSSLNMDDEEYLQPVLSSLGEDDFRKLETVPIASVPLVLGVCLEITGIIFVSVWPEEKNKCDTYFIYLYLHCAYWMIIMLVDHLLKARHYKLRIYGYFDFYQSTYQQIRAPLFIASLWITCYLLLAVILHHTHKVNYEQYCRASEWFTPLNYILLLTTVEVLIIVPVYINYIKRVMRFNRYRPQPDVIREEWLSSYTQESYSGSNDVVGYRERQSNVEDLLEKQADLIRYLRDHNAKLNHRLLLLAMERSGLLNPEEP</sequence>